<proteinExistence type="predicted"/>
<name>A0ABN8ZE49_RANTA</name>
<evidence type="ECO:0000313" key="1">
    <source>
        <dbReference type="EMBL" id="CAI9170491.1"/>
    </source>
</evidence>
<reference evidence="1" key="1">
    <citation type="submission" date="2023-04" db="EMBL/GenBank/DDBJ databases">
        <authorList>
            <consortium name="ELIXIR-Norway"/>
        </authorList>
    </citation>
    <scope>NUCLEOTIDE SEQUENCE [LARGE SCALE GENOMIC DNA]</scope>
</reference>
<gene>
    <name evidence="1" type="ORF">MRATA1EN1_LOCUS19453</name>
</gene>
<accession>A0ABN8ZE49</accession>
<organism evidence="1 2">
    <name type="scientific">Rangifer tarandus platyrhynchus</name>
    <name type="common">Svalbard reindeer</name>
    <dbReference type="NCBI Taxonomy" id="3082113"/>
    <lineage>
        <taxon>Eukaryota</taxon>
        <taxon>Metazoa</taxon>
        <taxon>Chordata</taxon>
        <taxon>Craniata</taxon>
        <taxon>Vertebrata</taxon>
        <taxon>Euteleostomi</taxon>
        <taxon>Mammalia</taxon>
        <taxon>Eutheria</taxon>
        <taxon>Laurasiatheria</taxon>
        <taxon>Artiodactyla</taxon>
        <taxon>Ruminantia</taxon>
        <taxon>Pecora</taxon>
        <taxon>Cervidae</taxon>
        <taxon>Odocoileinae</taxon>
        <taxon>Rangifer</taxon>
    </lineage>
</organism>
<protein>
    <submittedName>
        <fullName evidence="1">Uncharacterized protein</fullName>
    </submittedName>
</protein>
<keyword evidence="2" id="KW-1185">Reference proteome</keyword>
<dbReference type="Proteomes" id="UP001176941">
    <property type="component" value="Chromosome 3"/>
</dbReference>
<dbReference type="EMBL" id="OX459939">
    <property type="protein sequence ID" value="CAI9170491.1"/>
    <property type="molecule type" value="Genomic_DNA"/>
</dbReference>
<evidence type="ECO:0000313" key="2">
    <source>
        <dbReference type="Proteomes" id="UP001176941"/>
    </source>
</evidence>
<sequence>MGRPVAGSRAVRANKGGIWRSGWPNPALLTEQRPTAVRGPPRLFWSLLALALDGQVGSRLARRGERSHGHSGGLVSGQDLPSVLCQADVTKREARHRAQGLATLAPNNAVLSIWELLCTQCACRRLLLSTTAPRGGDCVTVMEGMRGGYLQKFGQDQCAVMQPDHGQPLGQVSTFSIIFPLIRDSKMAERQPQALPLTSKGKPRLGRKPAAVGLLGSVVIQPLRAPLWTVPEEGSGTREKHTELRKSSFGCESQTDALAFLEALVAMVTEAVPIAGVVFVVRVPVLDKESEAKPTAAILPLFQGLDIVNSGLRRFHRRSDIKEHAINNGHLED</sequence>